<dbReference type="CDD" id="cd19941">
    <property type="entry name" value="TIL"/>
    <property type="match status" value="1"/>
</dbReference>
<feature type="signal peptide" evidence="4">
    <location>
        <begin position="1"/>
        <end position="26"/>
    </location>
</feature>
<reference evidence="6" key="1">
    <citation type="journal article" date="2017" name="Parasit. Vectors">
        <title>Sialotranscriptomics of Rhipicephalus zambeziensis reveals intricate expression profiles of secretory proteins and suggests tight temporal transcriptional regulation during blood-feeding.</title>
        <authorList>
            <person name="de Castro M.H."/>
            <person name="de Klerk D."/>
            <person name="Pienaar R."/>
            <person name="Rees D.J.G."/>
            <person name="Mans B.J."/>
        </authorList>
    </citation>
    <scope>NUCLEOTIDE SEQUENCE</scope>
    <source>
        <tissue evidence="6">Salivary glands</tissue>
    </source>
</reference>
<protein>
    <submittedName>
        <fullName evidence="6">TIL domain containing protein</fullName>
    </submittedName>
</protein>
<dbReference type="InterPro" id="IPR051368">
    <property type="entry name" value="SerProtInhib-TIL_Domain"/>
</dbReference>
<dbReference type="SUPFAM" id="SSF57567">
    <property type="entry name" value="Serine protease inhibitors"/>
    <property type="match status" value="1"/>
</dbReference>
<feature type="region of interest" description="Disordered" evidence="3">
    <location>
        <begin position="35"/>
        <end position="56"/>
    </location>
</feature>
<feature type="domain" description="TIL" evidence="5">
    <location>
        <begin position="87"/>
        <end position="144"/>
    </location>
</feature>
<evidence type="ECO:0000313" key="6">
    <source>
        <dbReference type="EMBL" id="MAA16447.1"/>
    </source>
</evidence>
<dbReference type="InterPro" id="IPR036084">
    <property type="entry name" value="Ser_inhib-like_sf"/>
</dbReference>
<proteinExistence type="predicted"/>
<evidence type="ECO:0000256" key="2">
    <source>
        <dbReference type="ARBA" id="ARBA00023157"/>
    </source>
</evidence>
<keyword evidence="2" id="KW-1015">Disulfide bond</keyword>
<keyword evidence="1" id="KW-0646">Protease inhibitor</keyword>
<name>A0A224YFG7_9ACAR</name>
<evidence type="ECO:0000259" key="5">
    <source>
        <dbReference type="Pfam" id="PF01826"/>
    </source>
</evidence>
<dbReference type="InterPro" id="IPR002919">
    <property type="entry name" value="TIL_dom"/>
</dbReference>
<dbReference type="GO" id="GO:0030414">
    <property type="term" value="F:peptidase inhibitor activity"/>
    <property type="evidence" value="ECO:0007669"/>
    <property type="project" value="UniProtKB-KW"/>
</dbReference>
<accession>A0A224YFG7</accession>
<evidence type="ECO:0000256" key="4">
    <source>
        <dbReference type="SAM" id="SignalP"/>
    </source>
</evidence>
<dbReference type="EMBL" id="GFPF01005301">
    <property type="protein sequence ID" value="MAA16447.1"/>
    <property type="molecule type" value="Transcribed_RNA"/>
</dbReference>
<evidence type="ECO:0000256" key="1">
    <source>
        <dbReference type="ARBA" id="ARBA00022690"/>
    </source>
</evidence>
<dbReference type="PANTHER" id="PTHR23259">
    <property type="entry name" value="RIDDLE"/>
    <property type="match status" value="1"/>
</dbReference>
<dbReference type="Gene3D" id="2.10.25.10">
    <property type="entry name" value="Laminin"/>
    <property type="match status" value="1"/>
</dbReference>
<dbReference type="Pfam" id="PF01826">
    <property type="entry name" value="TIL"/>
    <property type="match status" value="1"/>
</dbReference>
<feature type="chain" id="PRO_5012217517" evidence="4">
    <location>
        <begin position="27"/>
        <end position="164"/>
    </location>
</feature>
<evidence type="ECO:0000256" key="3">
    <source>
        <dbReference type="SAM" id="MobiDB-lite"/>
    </source>
</evidence>
<dbReference type="PANTHER" id="PTHR23259:SF69">
    <property type="entry name" value="GEO11767P1-RELATED"/>
    <property type="match status" value="1"/>
</dbReference>
<dbReference type="AlphaFoldDB" id="A0A224YFG7"/>
<keyword evidence="4" id="KW-0732">Signal</keyword>
<sequence>MKMSKVTVFNFSFLVIVIALTLTVTAIESPSVNLPATGSHDASTAPRGNTVLPGGGEPSVAPMTNAVLPSANGLPGTPLASNGKHLCGRHEKYKTCQSSTCGEKKCSTRFRLFPKCTKDCVSKCFCRRRYYRNEKGQCVSFFQCGKWIKSFKEHIEGIFKGRAK</sequence>
<organism evidence="6">
    <name type="scientific">Rhipicephalus zambeziensis</name>
    <dbReference type="NCBI Taxonomy" id="60191"/>
    <lineage>
        <taxon>Eukaryota</taxon>
        <taxon>Metazoa</taxon>
        <taxon>Ecdysozoa</taxon>
        <taxon>Arthropoda</taxon>
        <taxon>Chelicerata</taxon>
        <taxon>Arachnida</taxon>
        <taxon>Acari</taxon>
        <taxon>Parasitiformes</taxon>
        <taxon>Ixodida</taxon>
        <taxon>Ixodoidea</taxon>
        <taxon>Ixodidae</taxon>
        <taxon>Rhipicephalinae</taxon>
        <taxon>Rhipicephalus</taxon>
        <taxon>Rhipicephalus</taxon>
    </lineage>
</organism>